<dbReference type="PANTHER" id="PTHR45641">
    <property type="entry name" value="TETRATRICOPEPTIDE REPEAT PROTEIN (AFU_ORTHOLOGUE AFUA_6G03870)"/>
    <property type="match status" value="1"/>
</dbReference>
<dbReference type="Proteomes" id="UP000292695">
    <property type="component" value="Unassembled WGS sequence"/>
</dbReference>
<reference evidence="3 4" key="1">
    <citation type="submission" date="2019-02" db="EMBL/GenBank/DDBJ databases">
        <title>Kribbella capetownensis sp. nov. and Kribbella speibonae sp. nov., isolated from soil.</title>
        <authorList>
            <person name="Curtis S.M."/>
            <person name="Norton I."/>
            <person name="Everest G.J."/>
            <person name="Meyers P.R."/>
        </authorList>
    </citation>
    <scope>NUCLEOTIDE SEQUENCE [LARGE SCALE GENOMIC DNA]</scope>
    <source>
        <strain evidence="3 4">DSM 27082</strain>
    </source>
</reference>
<comment type="caution">
    <text evidence="3">The sequence shown here is derived from an EMBL/GenBank/DDBJ whole genome shotgun (WGS) entry which is preliminary data.</text>
</comment>
<evidence type="ECO:0000256" key="2">
    <source>
        <dbReference type="ARBA" id="ARBA00022803"/>
    </source>
</evidence>
<organism evidence="3 4">
    <name type="scientific">Kribbella sindirgiensis</name>
    <dbReference type="NCBI Taxonomy" id="1124744"/>
    <lineage>
        <taxon>Bacteria</taxon>
        <taxon>Bacillati</taxon>
        <taxon>Actinomycetota</taxon>
        <taxon>Actinomycetes</taxon>
        <taxon>Propionibacteriales</taxon>
        <taxon>Kribbellaceae</taxon>
        <taxon>Kribbella</taxon>
    </lineage>
</organism>
<gene>
    <name evidence="3" type="ORF">E0H50_13685</name>
</gene>
<dbReference type="SMART" id="SM00028">
    <property type="entry name" value="TPR"/>
    <property type="match status" value="4"/>
</dbReference>
<sequence length="262" mass="28789">MSRLIEGRDLRRAGRYREAIAVLREVLERAGAEIELVAPLNELGIAMKYTGDLDEARRLYGQALRILDTHRLRESVQAADLLHNLAGLAHSRRELEAAEKLAREGIRVRLRLQPVDSLALSRDQAAFAAILVDVGRPREALELLNEVRAVYASTYGPAHHEIAVVLHNLGSAHAVLGDTDAASDRLQEAVVMKERVLGGTHPELATTLHNLACVQLAQARMQSAEANLERCVAILVSTVNRGHPTLESARCKLDAIRLRVPS</sequence>
<evidence type="ECO:0000313" key="3">
    <source>
        <dbReference type="EMBL" id="TCC34937.1"/>
    </source>
</evidence>
<dbReference type="PANTHER" id="PTHR45641:SF19">
    <property type="entry name" value="NEPHROCYSTIN-3"/>
    <property type="match status" value="1"/>
</dbReference>
<accession>A0A4R0IPP9</accession>
<keyword evidence="4" id="KW-1185">Reference proteome</keyword>
<dbReference type="InterPro" id="IPR011990">
    <property type="entry name" value="TPR-like_helical_dom_sf"/>
</dbReference>
<dbReference type="Pfam" id="PF13424">
    <property type="entry name" value="TPR_12"/>
    <property type="match status" value="2"/>
</dbReference>
<dbReference type="OrthoDB" id="3885120at2"/>
<evidence type="ECO:0000313" key="4">
    <source>
        <dbReference type="Proteomes" id="UP000292695"/>
    </source>
</evidence>
<proteinExistence type="predicted"/>
<protein>
    <submittedName>
        <fullName evidence="3">Tetratricopeptide repeat protein</fullName>
    </submittedName>
</protein>
<dbReference type="Pfam" id="PF13374">
    <property type="entry name" value="TPR_10"/>
    <property type="match status" value="2"/>
</dbReference>
<keyword evidence="2" id="KW-0802">TPR repeat</keyword>
<dbReference type="EMBL" id="SJKA01000004">
    <property type="protein sequence ID" value="TCC34937.1"/>
    <property type="molecule type" value="Genomic_DNA"/>
</dbReference>
<evidence type="ECO:0000256" key="1">
    <source>
        <dbReference type="ARBA" id="ARBA00022737"/>
    </source>
</evidence>
<dbReference type="SUPFAM" id="SSF48452">
    <property type="entry name" value="TPR-like"/>
    <property type="match status" value="2"/>
</dbReference>
<keyword evidence="1" id="KW-0677">Repeat</keyword>
<dbReference type="Gene3D" id="1.25.40.10">
    <property type="entry name" value="Tetratricopeptide repeat domain"/>
    <property type="match status" value="2"/>
</dbReference>
<dbReference type="RefSeq" id="WP_131287830.1">
    <property type="nucleotide sequence ID" value="NZ_SJKA01000004.1"/>
</dbReference>
<dbReference type="InterPro" id="IPR019734">
    <property type="entry name" value="TPR_rpt"/>
</dbReference>
<dbReference type="AlphaFoldDB" id="A0A4R0IPP9"/>
<name>A0A4R0IPP9_9ACTN</name>